<dbReference type="InterPro" id="IPR010559">
    <property type="entry name" value="Sig_transdc_His_kin_internal"/>
</dbReference>
<proteinExistence type="predicted"/>
<dbReference type="PANTHER" id="PTHR34220">
    <property type="entry name" value="SENSOR HISTIDINE KINASE YPDA"/>
    <property type="match status" value="1"/>
</dbReference>
<keyword evidence="4" id="KW-0808">Transferase</keyword>
<gene>
    <name evidence="14" type="ORF">HMPREF9470_04038</name>
</gene>
<dbReference type="GO" id="GO:0000155">
    <property type="term" value="F:phosphorelay sensor kinase activity"/>
    <property type="evidence" value="ECO:0007669"/>
    <property type="project" value="InterPro"/>
</dbReference>
<evidence type="ECO:0000256" key="2">
    <source>
        <dbReference type="ARBA" id="ARBA00022475"/>
    </source>
</evidence>
<dbReference type="GO" id="GO:0005524">
    <property type="term" value="F:ATP binding"/>
    <property type="evidence" value="ECO:0007669"/>
    <property type="project" value="UniProtKB-KW"/>
</dbReference>
<keyword evidence="8" id="KW-0067">ATP-binding</keyword>
<dbReference type="InterPro" id="IPR003594">
    <property type="entry name" value="HATPase_dom"/>
</dbReference>
<feature type="domain" description="HAMP" evidence="13">
    <location>
        <begin position="326"/>
        <end position="378"/>
    </location>
</feature>
<dbReference type="CDD" id="cd06225">
    <property type="entry name" value="HAMP"/>
    <property type="match status" value="1"/>
</dbReference>
<evidence type="ECO:0000313" key="14">
    <source>
        <dbReference type="EMBL" id="KMW16538.1"/>
    </source>
</evidence>
<dbReference type="PANTHER" id="PTHR34220:SF11">
    <property type="entry name" value="SENSOR PROTEIN KINASE HPTS"/>
    <property type="match status" value="1"/>
</dbReference>
<dbReference type="RefSeq" id="WP_048930583.1">
    <property type="nucleotide sequence ID" value="NZ_KQ235881.1"/>
</dbReference>
<accession>A0A0J9BUU5</accession>
<keyword evidence="11 12" id="KW-0472">Membrane</keyword>
<dbReference type="PROSITE" id="PS50885">
    <property type="entry name" value="HAMP"/>
    <property type="match status" value="1"/>
</dbReference>
<evidence type="ECO:0000256" key="8">
    <source>
        <dbReference type="ARBA" id="ARBA00022840"/>
    </source>
</evidence>
<comment type="subcellular location">
    <subcellularLocation>
        <location evidence="1">Cell membrane</location>
        <topology evidence="1">Multi-pass membrane protein</topology>
    </subcellularLocation>
</comment>
<keyword evidence="9 12" id="KW-1133">Transmembrane helix</keyword>
<dbReference type="Pfam" id="PF02518">
    <property type="entry name" value="HATPase_c"/>
    <property type="match status" value="1"/>
</dbReference>
<evidence type="ECO:0000256" key="5">
    <source>
        <dbReference type="ARBA" id="ARBA00022692"/>
    </source>
</evidence>
<dbReference type="OrthoDB" id="9809348at2"/>
<protein>
    <recommendedName>
        <fullName evidence="13">HAMP domain-containing protein</fullName>
    </recommendedName>
</protein>
<dbReference type="Gene3D" id="3.30.565.10">
    <property type="entry name" value="Histidine kinase-like ATPase, C-terminal domain"/>
    <property type="match status" value="1"/>
</dbReference>
<dbReference type="SMART" id="SM00304">
    <property type="entry name" value="HAMP"/>
    <property type="match status" value="1"/>
</dbReference>
<dbReference type="InterPro" id="IPR003660">
    <property type="entry name" value="HAMP_dom"/>
</dbReference>
<evidence type="ECO:0000313" key="15">
    <source>
        <dbReference type="Proteomes" id="UP000037392"/>
    </source>
</evidence>
<evidence type="ECO:0000256" key="9">
    <source>
        <dbReference type="ARBA" id="ARBA00022989"/>
    </source>
</evidence>
<sequence>MKRKNKRYISIFTKSVIAFLGLGFLPFMVISLTVFKKNIDKVTETAIHNASQITKGINDDIAVLLEEISDHSKYLYEYEADDYGYFYEIMTNDAISDILRENLVEDALKKILYRNDSINHVYFIDTKGKVYSSTKAPEKIVNQKLMDEWGNAHYVPEKNAVTIIPTHGTEYYFNSSKENFTYVRNIMNTRSIESASREILGTLYIDVSADSFQTIIDEAGLVGNDHIFVCDWGRDALIYSNYSGTEAAEDYGKMKKDFSPEDRKFCLKSDQMYYIGYNMKQTDWAVVEKLPFSNLEKTYQSIIRSTVYLVLVSIALLMILYYFNSKTTAKPIRLLKDAMDKIKAGKLETRVDIRSNDELGVLAEGLNNMTEQLQKHIEKVYISEIRQKEAQIKALTAQIQPHYLYNTLDAIRMSAITNDDHDTALMLESLSAQMRYLIGDARSLVTLKEELDSIRNYFIIIQIRYENAVQLEINGKNETLKCRIPRLTLQPIIENSVKYGISPRGEGSIAVYTEKKQGYLEITVLDDGVGMDGETLAYVNGVLKGTVIQERTEERRFSIGLKNIEDRIKLQFGDCYGIRLDSTPGLGTLVHVKLPVYYGEGEGD</sequence>
<dbReference type="Pfam" id="PF00672">
    <property type="entry name" value="HAMP"/>
    <property type="match status" value="1"/>
</dbReference>
<keyword evidence="5 12" id="KW-0812">Transmembrane</keyword>
<dbReference type="Proteomes" id="UP000037392">
    <property type="component" value="Unassembled WGS sequence"/>
</dbReference>
<dbReference type="EMBL" id="ADLK01000029">
    <property type="protein sequence ID" value="KMW16538.1"/>
    <property type="molecule type" value="Genomic_DNA"/>
</dbReference>
<evidence type="ECO:0000256" key="1">
    <source>
        <dbReference type="ARBA" id="ARBA00004651"/>
    </source>
</evidence>
<evidence type="ECO:0000259" key="13">
    <source>
        <dbReference type="PROSITE" id="PS50885"/>
    </source>
</evidence>
<keyword evidence="6" id="KW-0547">Nucleotide-binding</keyword>
<feature type="transmembrane region" description="Helical" evidence="12">
    <location>
        <begin position="302"/>
        <end position="323"/>
    </location>
</feature>
<evidence type="ECO:0000256" key="3">
    <source>
        <dbReference type="ARBA" id="ARBA00022553"/>
    </source>
</evidence>
<dbReference type="AlphaFoldDB" id="A0A0J9BUU5"/>
<dbReference type="GO" id="GO:0005886">
    <property type="term" value="C:plasma membrane"/>
    <property type="evidence" value="ECO:0007669"/>
    <property type="project" value="UniProtKB-SubCell"/>
</dbReference>
<dbReference type="InterPro" id="IPR050640">
    <property type="entry name" value="Bact_2-comp_sensor_kinase"/>
</dbReference>
<dbReference type="PATRIC" id="fig|742734.4.peg.4325"/>
<reference evidence="14 15" key="1">
    <citation type="submission" date="2011-04" db="EMBL/GenBank/DDBJ databases">
        <title>The Genome Sequence of Clostridium citroniae WAL-19142.</title>
        <authorList>
            <consortium name="The Broad Institute Genome Sequencing Platform"/>
            <person name="Earl A."/>
            <person name="Ward D."/>
            <person name="Feldgarden M."/>
            <person name="Gevers D."/>
            <person name="Warren Y.A."/>
            <person name="Tyrrell K.L."/>
            <person name="Citron D.M."/>
            <person name="Goldstein E.J."/>
            <person name="Daigneault M."/>
            <person name="Allen-Vercoe E."/>
            <person name="Young S.K."/>
            <person name="Zeng Q."/>
            <person name="Gargeya S."/>
            <person name="Fitzgerald M."/>
            <person name="Haas B."/>
            <person name="Abouelleil A."/>
            <person name="Alvarado L."/>
            <person name="Arachchi H.M."/>
            <person name="Berlin A."/>
            <person name="Brown A."/>
            <person name="Chapman S.B."/>
            <person name="Chen Z."/>
            <person name="Dunbar C."/>
            <person name="Freedman E."/>
            <person name="Gearin G."/>
            <person name="Gellesch M."/>
            <person name="Goldberg J."/>
            <person name="Griggs A."/>
            <person name="Gujja S."/>
            <person name="Heilman E.R."/>
            <person name="Heiman D."/>
            <person name="Howarth C."/>
            <person name="Larson L."/>
            <person name="Lui A."/>
            <person name="MacDonald P.J."/>
            <person name="Mehta T."/>
            <person name="Montmayeur A."/>
            <person name="Murphy C."/>
            <person name="Neiman D."/>
            <person name="Pearson M."/>
            <person name="Priest M."/>
            <person name="Roberts A."/>
            <person name="Saif S."/>
            <person name="Shea T."/>
            <person name="Shenoy N."/>
            <person name="Sisk P."/>
            <person name="Stolte C."/>
            <person name="Sykes S."/>
            <person name="White J."/>
            <person name="Yandava C."/>
            <person name="Wortman J."/>
            <person name="Nusbaum C."/>
            <person name="Birren B."/>
        </authorList>
    </citation>
    <scope>NUCLEOTIDE SEQUENCE [LARGE SCALE GENOMIC DNA]</scope>
    <source>
        <strain evidence="14 15">WAL-19142</strain>
    </source>
</reference>
<keyword evidence="10" id="KW-0902">Two-component regulatory system</keyword>
<name>A0A0J9BUU5_9FIRM</name>
<evidence type="ECO:0000256" key="4">
    <source>
        <dbReference type="ARBA" id="ARBA00022679"/>
    </source>
</evidence>
<keyword evidence="2" id="KW-1003">Cell membrane</keyword>
<evidence type="ECO:0000256" key="12">
    <source>
        <dbReference type="SAM" id="Phobius"/>
    </source>
</evidence>
<dbReference type="Gene3D" id="6.10.340.10">
    <property type="match status" value="1"/>
</dbReference>
<evidence type="ECO:0000256" key="7">
    <source>
        <dbReference type="ARBA" id="ARBA00022777"/>
    </source>
</evidence>
<dbReference type="Pfam" id="PF06580">
    <property type="entry name" value="His_kinase"/>
    <property type="match status" value="1"/>
</dbReference>
<comment type="caution">
    <text evidence="14">The sequence shown here is derived from an EMBL/GenBank/DDBJ whole genome shotgun (WGS) entry which is preliminary data.</text>
</comment>
<evidence type="ECO:0000256" key="10">
    <source>
        <dbReference type="ARBA" id="ARBA00023012"/>
    </source>
</evidence>
<evidence type="ECO:0000256" key="11">
    <source>
        <dbReference type="ARBA" id="ARBA00023136"/>
    </source>
</evidence>
<feature type="transmembrane region" description="Helical" evidence="12">
    <location>
        <begin position="12"/>
        <end position="35"/>
    </location>
</feature>
<keyword evidence="3" id="KW-0597">Phosphoprotein</keyword>
<dbReference type="GeneID" id="93161599"/>
<evidence type="ECO:0000256" key="6">
    <source>
        <dbReference type="ARBA" id="ARBA00022741"/>
    </source>
</evidence>
<dbReference type="SUPFAM" id="SSF55874">
    <property type="entry name" value="ATPase domain of HSP90 chaperone/DNA topoisomerase II/histidine kinase"/>
    <property type="match status" value="1"/>
</dbReference>
<dbReference type="InterPro" id="IPR036890">
    <property type="entry name" value="HATPase_C_sf"/>
</dbReference>
<organism evidence="14 15">
    <name type="scientific">[Clostridium] citroniae WAL-19142</name>
    <dbReference type="NCBI Taxonomy" id="742734"/>
    <lineage>
        <taxon>Bacteria</taxon>
        <taxon>Bacillati</taxon>
        <taxon>Bacillota</taxon>
        <taxon>Clostridia</taxon>
        <taxon>Lachnospirales</taxon>
        <taxon>Lachnospiraceae</taxon>
        <taxon>Enterocloster</taxon>
    </lineage>
</organism>
<dbReference type="SUPFAM" id="SSF158472">
    <property type="entry name" value="HAMP domain-like"/>
    <property type="match status" value="1"/>
</dbReference>
<keyword evidence="7" id="KW-0418">Kinase</keyword>